<feature type="domain" description="Helix-hairpin-helix DNA-binding motif class 1" evidence="3">
    <location>
        <begin position="152"/>
        <end position="171"/>
    </location>
</feature>
<evidence type="ECO:0000259" key="3">
    <source>
        <dbReference type="SMART" id="SM00278"/>
    </source>
</evidence>
<reference evidence="4 5" key="1">
    <citation type="submission" date="2018-06" db="EMBL/GenBank/DDBJ databases">
        <authorList>
            <consortium name="Pathogen Informatics"/>
            <person name="Doyle S."/>
        </authorList>
    </citation>
    <scope>NUCLEOTIDE SEQUENCE [LARGE SCALE GENOMIC DNA]</scope>
    <source>
        <strain evidence="4 5">NCTC12020</strain>
    </source>
</reference>
<dbReference type="GO" id="GO:0003677">
    <property type="term" value="F:DNA binding"/>
    <property type="evidence" value="ECO:0007669"/>
    <property type="project" value="InterPro"/>
</dbReference>
<keyword evidence="2" id="KW-0812">Transmembrane</keyword>
<evidence type="ECO:0000256" key="2">
    <source>
        <dbReference type="SAM" id="Phobius"/>
    </source>
</evidence>
<dbReference type="SMART" id="SM00278">
    <property type="entry name" value="HhH1"/>
    <property type="match status" value="2"/>
</dbReference>
<dbReference type="Pfam" id="PF10531">
    <property type="entry name" value="SLBB"/>
    <property type="match status" value="1"/>
</dbReference>
<dbReference type="Pfam" id="PF12836">
    <property type="entry name" value="HHH_3"/>
    <property type="match status" value="1"/>
</dbReference>
<keyword evidence="5" id="KW-1185">Reference proteome</keyword>
<dbReference type="SUPFAM" id="SSF47781">
    <property type="entry name" value="RuvA domain 2-like"/>
    <property type="match status" value="1"/>
</dbReference>
<feature type="region of interest" description="Disordered" evidence="1">
    <location>
        <begin position="45"/>
        <end position="68"/>
    </location>
</feature>
<dbReference type="InterPro" id="IPR004509">
    <property type="entry name" value="Competence_ComEA_HhH"/>
</dbReference>
<dbReference type="SUPFAM" id="SSF142984">
    <property type="entry name" value="Nqo1 middle domain-like"/>
    <property type="match status" value="1"/>
</dbReference>
<dbReference type="RefSeq" id="WP_115309764.1">
    <property type="nucleotide sequence ID" value="NZ_UHIO01000001.1"/>
</dbReference>
<dbReference type="GO" id="GO:0015628">
    <property type="term" value="P:protein secretion by the type II secretion system"/>
    <property type="evidence" value="ECO:0007669"/>
    <property type="project" value="TreeGrafter"/>
</dbReference>
<evidence type="ECO:0000313" key="4">
    <source>
        <dbReference type="EMBL" id="SUP41239.1"/>
    </source>
</evidence>
<evidence type="ECO:0000256" key="1">
    <source>
        <dbReference type="SAM" id="MobiDB-lite"/>
    </source>
</evidence>
<organism evidence="4 5">
    <name type="scientific">Veillonella criceti</name>
    <dbReference type="NCBI Taxonomy" id="103891"/>
    <lineage>
        <taxon>Bacteria</taxon>
        <taxon>Bacillati</taxon>
        <taxon>Bacillota</taxon>
        <taxon>Negativicutes</taxon>
        <taxon>Veillonellales</taxon>
        <taxon>Veillonellaceae</taxon>
        <taxon>Veillonella</taxon>
    </lineage>
</organism>
<feature type="domain" description="Helix-hairpin-helix DNA-binding motif class 1" evidence="3">
    <location>
        <begin position="182"/>
        <end position="201"/>
    </location>
</feature>
<dbReference type="InterPro" id="IPR010994">
    <property type="entry name" value="RuvA_2-like"/>
</dbReference>
<protein>
    <submittedName>
        <fullName evidence="4">ComE operon protein 1</fullName>
    </submittedName>
</protein>
<dbReference type="OrthoDB" id="9790239at2"/>
<dbReference type="AlphaFoldDB" id="A0A380NID1"/>
<dbReference type="GO" id="GO:0015627">
    <property type="term" value="C:type II protein secretion system complex"/>
    <property type="evidence" value="ECO:0007669"/>
    <property type="project" value="TreeGrafter"/>
</dbReference>
<dbReference type="InterPro" id="IPR051675">
    <property type="entry name" value="Endo/Exo/Phosphatase_dom_1"/>
</dbReference>
<dbReference type="Gene3D" id="1.10.150.310">
    <property type="entry name" value="Tex RuvX-like domain-like"/>
    <property type="match status" value="1"/>
</dbReference>
<dbReference type="Proteomes" id="UP000255367">
    <property type="component" value="Unassembled WGS sequence"/>
</dbReference>
<keyword evidence="2" id="KW-1133">Transmembrane helix</keyword>
<feature type="compositionally biased region" description="Polar residues" evidence="1">
    <location>
        <begin position="45"/>
        <end position="58"/>
    </location>
</feature>
<name>A0A380NID1_9FIRM</name>
<evidence type="ECO:0000313" key="5">
    <source>
        <dbReference type="Proteomes" id="UP000255367"/>
    </source>
</evidence>
<dbReference type="GO" id="GO:0006281">
    <property type="term" value="P:DNA repair"/>
    <property type="evidence" value="ECO:0007669"/>
    <property type="project" value="InterPro"/>
</dbReference>
<feature type="transmembrane region" description="Helical" evidence="2">
    <location>
        <begin position="12"/>
        <end position="29"/>
    </location>
</feature>
<keyword evidence="2" id="KW-0472">Membrane</keyword>
<accession>A0A380NID1</accession>
<dbReference type="NCBIfam" id="TIGR00426">
    <property type="entry name" value="competence protein ComEA helix-hairpin-helix repeat region"/>
    <property type="match status" value="1"/>
</dbReference>
<proteinExistence type="predicted"/>
<sequence length="204" mass="22315">MEQLKKYKKLWLCLGIACMVYLLVLRPIITDSEAQMNSTHGVMVTEESQTKGPNIQTEENTEDKKNMNGDNEYVYVTGAVETPGLYKLQGGQTVGDVIQACGGLLPYASVDTINLAEVAASGSHIHVAFNFMGNPEELLRKQKININTANEQELTKLSGVGPGTAKKIIAYREQSGLFKTIEDIKKVKGIGEATFKKLAPHITV</sequence>
<dbReference type="Gene3D" id="3.10.560.10">
    <property type="entry name" value="Outer membrane lipoprotein wza domain like"/>
    <property type="match status" value="1"/>
</dbReference>
<dbReference type="InterPro" id="IPR003583">
    <property type="entry name" value="Hlx-hairpin-Hlx_DNA-bd_motif"/>
</dbReference>
<dbReference type="PANTHER" id="PTHR21180:SF32">
    <property type="entry name" value="ENDONUCLEASE_EXONUCLEASE_PHOSPHATASE FAMILY DOMAIN-CONTAINING PROTEIN 1"/>
    <property type="match status" value="1"/>
</dbReference>
<gene>
    <name evidence="4" type="primary">comEA</name>
    <name evidence="4" type="ORF">NCTC12020_00521</name>
</gene>
<dbReference type="EMBL" id="UHIO01000001">
    <property type="protein sequence ID" value="SUP41239.1"/>
    <property type="molecule type" value="Genomic_DNA"/>
</dbReference>
<dbReference type="InterPro" id="IPR019554">
    <property type="entry name" value="Soluble_ligand-bd"/>
</dbReference>
<dbReference type="PANTHER" id="PTHR21180">
    <property type="entry name" value="ENDONUCLEASE/EXONUCLEASE/PHOSPHATASE FAMILY DOMAIN-CONTAINING PROTEIN 1"/>
    <property type="match status" value="1"/>
</dbReference>